<keyword evidence="4" id="KW-1185">Reference proteome</keyword>
<protein>
    <recommendedName>
        <fullName evidence="5">OTU domain-containing protein</fullName>
    </recommendedName>
</protein>
<dbReference type="VEuPathDB" id="FungiDB:PTTG_05905"/>
<evidence type="ECO:0008006" key="5">
    <source>
        <dbReference type="Google" id="ProtNLM"/>
    </source>
</evidence>
<dbReference type="Proteomes" id="UP000005240">
    <property type="component" value="Unassembled WGS sequence"/>
</dbReference>
<evidence type="ECO:0000256" key="1">
    <source>
        <dbReference type="SAM" id="MobiDB-lite"/>
    </source>
</evidence>
<sequence>MKKLTVALSSEDPNMLANILEQLNQIVAGTHMAVPIQAPKAKTKTKGRPALKRKQTTSTRRNPSAYEIVEAKLKKDQIARSKRASKAPERQSKRIRKTDTTDEEADTTNKEANTTNKEADTTDEEEFDEENKGNNEDSDDGPSVSETGQDVPESRDDETGQDVPESREPRYTKQIPQPLKSYVKSIFDPLGDGNCGFRCVVKALGYDNNGWFRVRNKMLGEISAKKALYTILQGGALPIKTIINGLKVENLKSKIKRKNWLDKFSHGQILANVYQRPICFISLESCASFLPLRTGPGSNKTEPVYLLYVNGNHWALALVEGEDGVKPIPPPILATKNTLKCAKAWYNHVQKGMDLYQDEATKAT</sequence>
<reference evidence="3 4" key="3">
    <citation type="journal article" date="2017" name="G3 (Bethesda)">
        <title>Comparative analysis highlights variable genome content of wheat rusts and divergence of the mating loci.</title>
        <authorList>
            <person name="Cuomo C.A."/>
            <person name="Bakkeren G."/>
            <person name="Khalil H.B."/>
            <person name="Panwar V."/>
            <person name="Joly D."/>
            <person name="Linning R."/>
            <person name="Sakthikumar S."/>
            <person name="Song X."/>
            <person name="Adiconis X."/>
            <person name="Fan L."/>
            <person name="Goldberg J.M."/>
            <person name="Levin J.Z."/>
            <person name="Young S."/>
            <person name="Zeng Q."/>
            <person name="Anikster Y."/>
            <person name="Bruce M."/>
            <person name="Wang M."/>
            <person name="Yin C."/>
            <person name="McCallum B."/>
            <person name="Szabo L.J."/>
            <person name="Hulbert S."/>
            <person name="Chen X."/>
            <person name="Fellers J.P."/>
        </authorList>
    </citation>
    <scope>NUCLEOTIDE SEQUENCE</scope>
    <source>
        <strain evidence="4">Isolate 1-1 / race 1 (BBBD)</strain>
        <strain evidence="3">isolate 1-1 / race 1 (BBBD)</strain>
    </source>
</reference>
<dbReference type="AlphaFoldDB" id="A0A180GYD5"/>
<evidence type="ECO:0000313" key="4">
    <source>
        <dbReference type="Proteomes" id="UP000005240"/>
    </source>
</evidence>
<proteinExistence type="predicted"/>
<feature type="compositionally biased region" description="Basic residues" evidence="1">
    <location>
        <begin position="41"/>
        <end position="55"/>
    </location>
</feature>
<evidence type="ECO:0000313" key="2">
    <source>
        <dbReference type="EMBL" id="OAV97272.1"/>
    </source>
</evidence>
<name>A0A180GYD5_PUCT1</name>
<dbReference type="EnsemblFungi" id="PTTG_05905-t43_1">
    <property type="protein sequence ID" value="PTTG_05905-t43_1-p1"/>
    <property type="gene ID" value="PTTG_05905"/>
</dbReference>
<feature type="region of interest" description="Disordered" evidence="1">
    <location>
        <begin position="37"/>
        <end position="175"/>
    </location>
</feature>
<gene>
    <name evidence="2" type="ORF">PTTG_05905</name>
</gene>
<organism evidence="2">
    <name type="scientific">Puccinia triticina (isolate 1-1 / race 1 (BBBD))</name>
    <name type="common">Brown leaf rust fungus</name>
    <dbReference type="NCBI Taxonomy" id="630390"/>
    <lineage>
        <taxon>Eukaryota</taxon>
        <taxon>Fungi</taxon>
        <taxon>Dikarya</taxon>
        <taxon>Basidiomycota</taxon>
        <taxon>Pucciniomycotina</taxon>
        <taxon>Pucciniomycetes</taxon>
        <taxon>Pucciniales</taxon>
        <taxon>Pucciniaceae</taxon>
        <taxon>Puccinia</taxon>
    </lineage>
</organism>
<accession>A0A180GYD5</accession>
<dbReference type="STRING" id="630390.A0A180GYD5"/>
<feature type="compositionally biased region" description="Basic and acidic residues" evidence="1">
    <location>
        <begin position="152"/>
        <end position="171"/>
    </location>
</feature>
<feature type="compositionally biased region" description="Basic and acidic residues" evidence="1">
    <location>
        <begin position="69"/>
        <end position="79"/>
    </location>
</feature>
<reference evidence="2" key="1">
    <citation type="submission" date="2009-11" db="EMBL/GenBank/DDBJ databases">
        <authorList>
            <consortium name="The Broad Institute Genome Sequencing Platform"/>
            <person name="Ward D."/>
            <person name="Feldgarden M."/>
            <person name="Earl A."/>
            <person name="Young S.K."/>
            <person name="Zeng Q."/>
            <person name="Koehrsen M."/>
            <person name="Alvarado L."/>
            <person name="Berlin A."/>
            <person name="Bochicchio J."/>
            <person name="Borenstein D."/>
            <person name="Chapman S.B."/>
            <person name="Chen Z."/>
            <person name="Engels R."/>
            <person name="Freedman E."/>
            <person name="Gellesch M."/>
            <person name="Goldberg J."/>
            <person name="Griggs A."/>
            <person name="Gujja S."/>
            <person name="Heilman E."/>
            <person name="Heiman D."/>
            <person name="Hepburn T."/>
            <person name="Howarth C."/>
            <person name="Jen D."/>
            <person name="Larson L."/>
            <person name="Lewis B."/>
            <person name="Mehta T."/>
            <person name="Park D."/>
            <person name="Pearson M."/>
            <person name="Roberts A."/>
            <person name="Saif S."/>
            <person name="Shea T."/>
            <person name="Shenoy N."/>
            <person name="Sisk P."/>
            <person name="Stolte C."/>
            <person name="Sykes S."/>
            <person name="Thomson T."/>
            <person name="Walk T."/>
            <person name="White J."/>
            <person name="Yandava C."/>
            <person name="Izard J."/>
            <person name="Baranova O.V."/>
            <person name="Blanton J.M."/>
            <person name="Tanner A.C."/>
            <person name="Dewhirst F.E."/>
            <person name="Haas B."/>
            <person name="Nusbaum C."/>
            <person name="Birren B."/>
        </authorList>
    </citation>
    <scope>NUCLEOTIDE SEQUENCE [LARGE SCALE GENOMIC DNA]</scope>
    <source>
        <strain evidence="2">1-1 BBBD Race 1</strain>
    </source>
</reference>
<reference evidence="3" key="4">
    <citation type="submission" date="2025-05" db="UniProtKB">
        <authorList>
            <consortium name="EnsemblFungi"/>
        </authorList>
    </citation>
    <scope>IDENTIFICATION</scope>
    <source>
        <strain evidence="3">isolate 1-1 / race 1 (BBBD)</strain>
    </source>
</reference>
<dbReference type="Gene3D" id="3.90.70.80">
    <property type="match status" value="1"/>
</dbReference>
<reference evidence="2" key="2">
    <citation type="submission" date="2016-05" db="EMBL/GenBank/DDBJ databases">
        <title>Comparative analysis highlights variable genome content of wheat rusts and divergence of the mating loci.</title>
        <authorList>
            <person name="Cuomo C.A."/>
            <person name="Bakkeren G."/>
            <person name="Szabo L."/>
            <person name="Khalil H."/>
            <person name="Joly D."/>
            <person name="Goldberg J."/>
            <person name="Young S."/>
            <person name="Zeng Q."/>
            <person name="Fellers J."/>
        </authorList>
    </citation>
    <scope>NUCLEOTIDE SEQUENCE [LARGE SCALE GENOMIC DNA]</scope>
    <source>
        <strain evidence="2">1-1 BBBD Race 1</strain>
    </source>
</reference>
<dbReference type="CDD" id="cd22744">
    <property type="entry name" value="OTU"/>
    <property type="match status" value="1"/>
</dbReference>
<dbReference type="EMBL" id="ADAS02000014">
    <property type="protein sequence ID" value="OAV97272.1"/>
    <property type="molecule type" value="Genomic_DNA"/>
</dbReference>
<evidence type="ECO:0000313" key="3">
    <source>
        <dbReference type="EnsemblFungi" id="PTTG_05905-t43_1-p1"/>
    </source>
</evidence>
<feature type="compositionally biased region" description="Basic and acidic residues" evidence="1">
    <location>
        <begin position="86"/>
        <end position="100"/>
    </location>
</feature>
<dbReference type="OrthoDB" id="2379842at2759"/>